<evidence type="ECO:0000313" key="1">
    <source>
        <dbReference type="EMBL" id="MDQ9170419.1"/>
    </source>
</evidence>
<proteinExistence type="predicted"/>
<reference evidence="1 2" key="1">
    <citation type="submission" date="2023-08" db="EMBL/GenBank/DDBJ databases">
        <title>Oxalobacteraceae gen .nov., isolated from river sludge outside the plant.</title>
        <authorList>
            <person name="Zhao S.Y."/>
        </authorList>
    </citation>
    <scope>NUCLEOTIDE SEQUENCE [LARGE SCALE GENOMIC DNA]</scope>
    <source>
        <strain evidence="1 2">R-40</strain>
    </source>
</reference>
<keyword evidence="2" id="KW-1185">Reference proteome</keyword>
<dbReference type="Proteomes" id="UP001225596">
    <property type="component" value="Unassembled WGS sequence"/>
</dbReference>
<comment type="caution">
    <text evidence="1">The sequence shown here is derived from an EMBL/GenBank/DDBJ whole genome shotgun (WGS) entry which is preliminary data.</text>
</comment>
<dbReference type="RefSeq" id="WP_338436340.1">
    <property type="nucleotide sequence ID" value="NZ_JAUYVH010000003.1"/>
</dbReference>
<gene>
    <name evidence="1" type="ORF">Q8A64_08345</name>
</gene>
<dbReference type="EMBL" id="JAUYVH010000003">
    <property type="protein sequence ID" value="MDQ9170419.1"/>
    <property type="molecule type" value="Genomic_DNA"/>
</dbReference>
<sequence length="73" mass="8048">MPCYLCNAIQQNVRGVRAGDHLVQSGPAEVVTSHGEAPVTVTHYKCSECGSRWRYVDDPAAPSSGWQFVQRSR</sequence>
<name>A0ABU1BQQ4_9BURK</name>
<protein>
    <submittedName>
        <fullName evidence="1">Uncharacterized protein</fullName>
    </submittedName>
</protein>
<evidence type="ECO:0000313" key="2">
    <source>
        <dbReference type="Proteomes" id="UP001225596"/>
    </source>
</evidence>
<organism evidence="1 2">
    <name type="scientific">Keguizhuia sedimenti</name>
    <dbReference type="NCBI Taxonomy" id="3064264"/>
    <lineage>
        <taxon>Bacteria</taxon>
        <taxon>Pseudomonadati</taxon>
        <taxon>Pseudomonadota</taxon>
        <taxon>Betaproteobacteria</taxon>
        <taxon>Burkholderiales</taxon>
        <taxon>Oxalobacteraceae</taxon>
        <taxon>Keguizhuia</taxon>
    </lineage>
</organism>
<accession>A0ABU1BQQ4</accession>